<evidence type="ECO:0000256" key="2">
    <source>
        <dbReference type="ARBA" id="ARBA00008829"/>
    </source>
</evidence>
<dbReference type="GO" id="GO:0004157">
    <property type="term" value="F:dihydropyrimidinase activity"/>
    <property type="evidence" value="ECO:0007669"/>
    <property type="project" value="UniProtKB-EC"/>
</dbReference>
<dbReference type="InterPro" id="IPR050378">
    <property type="entry name" value="Metallo-dep_Hydrolases_sf"/>
</dbReference>
<comment type="similarity">
    <text evidence="2">Belongs to the metallo-dependent hydrolases superfamily. Hydantoinase/dihydropyrimidinase family.</text>
</comment>
<evidence type="ECO:0000256" key="4">
    <source>
        <dbReference type="ARBA" id="ARBA00039113"/>
    </source>
</evidence>
<proteinExistence type="inferred from homology"/>
<dbReference type="InterPro" id="IPR032466">
    <property type="entry name" value="Metal_Hydrolase"/>
</dbReference>
<dbReference type="HOGENOM" id="CLU_1215124_0_0_1"/>
<dbReference type="PANTHER" id="PTHR11647:SF1">
    <property type="entry name" value="COLLAPSIN RESPONSE MEDIATOR PROTEIN"/>
    <property type="match status" value="1"/>
</dbReference>
<organism evidence="6 7">
    <name type="scientific">Paxillus involutus ATCC 200175</name>
    <dbReference type="NCBI Taxonomy" id="664439"/>
    <lineage>
        <taxon>Eukaryota</taxon>
        <taxon>Fungi</taxon>
        <taxon>Dikarya</taxon>
        <taxon>Basidiomycota</taxon>
        <taxon>Agaricomycotina</taxon>
        <taxon>Agaricomycetes</taxon>
        <taxon>Agaricomycetidae</taxon>
        <taxon>Boletales</taxon>
        <taxon>Paxilineae</taxon>
        <taxon>Paxillaceae</taxon>
        <taxon>Paxillus</taxon>
    </lineage>
</organism>
<dbReference type="SUPFAM" id="SSF51338">
    <property type="entry name" value="Composite domain of metallo-dependent hydrolases"/>
    <property type="match status" value="1"/>
</dbReference>
<dbReference type="SUPFAM" id="SSF51556">
    <property type="entry name" value="Metallo-dependent hydrolases"/>
    <property type="match status" value="1"/>
</dbReference>
<evidence type="ECO:0000313" key="7">
    <source>
        <dbReference type="Proteomes" id="UP000053647"/>
    </source>
</evidence>
<feature type="domain" description="Amidohydrolase-related" evidence="5">
    <location>
        <begin position="111"/>
        <end position="192"/>
    </location>
</feature>
<keyword evidence="7" id="KW-1185">Reference proteome</keyword>
<dbReference type="Gene3D" id="3.20.20.140">
    <property type="entry name" value="Metal-dependent hydrolases"/>
    <property type="match status" value="1"/>
</dbReference>
<evidence type="ECO:0000259" key="5">
    <source>
        <dbReference type="Pfam" id="PF01979"/>
    </source>
</evidence>
<dbReference type="InterPro" id="IPR006680">
    <property type="entry name" value="Amidohydro-rel"/>
</dbReference>
<name>A0A0C9TUX2_PAXIN</name>
<comment type="catalytic activity">
    <reaction evidence="3">
        <text>5,6-dihydrouracil + H2O = 3-(carbamoylamino)propanoate + H(+)</text>
        <dbReference type="Rhea" id="RHEA:16121"/>
        <dbReference type="ChEBI" id="CHEBI:11892"/>
        <dbReference type="ChEBI" id="CHEBI:15377"/>
        <dbReference type="ChEBI" id="CHEBI:15378"/>
        <dbReference type="ChEBI" id="CHEBI:15901"/>
        <dbReference type="EC" id="3.5.2.2"/>
    </reaction>
</comment>
<dbReference type="Pfam" id="PF01979">
    <property type="entry name" value="Amidohydro_1"/>
    <property type="match status" value="1"/>
</dbReference>
<dbReference type="Gene3D" id="2.30.40.10">
    <property type="entry name" value="Urease, subunit C, domain 1"/>
    <property type="match status" value="1"/>
</dbReference>
<evidence type="ECO:0000256" key="1">
    <source>
        <dbReference type="ARBA" id="ARBA00001947"/>
    </source>
</evidence>
<reference evidence="6 7" key="1">
    <citation type="submission" date="2014-06" db="EMBL/GenBank/DDBJ databases">
        <authorList>
            <consortium name="DOE Joint Genome Institute"/>
            <person name="Kuo A."/>
            <person name="Kohler A."/>
            <person name="Nagy L.G."/>
            <person name="Floudas D."/>
            <person name="Copeland A."/>
            <person name="Barry K.W."/>
            <person name="Cichocki N."/>
            <person name="Veneault-Fourrey C."/>
            <person name="LaButti K."/>
            <person name="Lindquist E.A."/>
            <person name="Lipzen A."/>
            <person name="Lundell T."/>
            <person name="Morin E."/>
            <person name="Murat C."/>
            <person name="Sun H."/>
            <person name="Tunlid A."/>
            <person name="Henrissat B."/>
            <person name="Grigoriev I.V."/>
            <person name="Hibbett D.S."/>
            <person name="Martin F."/>
            <person name="Nordberg H.P."/>
            <person name="Cantor M.N."/>
            <person name="Hua S.X."/>
        </authorList>
    </citation>
    <scope>NUCLEOTIDE SEQUENCE [LARGE SCALE GENOMIC DNA]</scope>
    <source>
        <strain evidence="6 7">ATCC 200175</strain>
    </source>
</reference>
<dbReference type="AlphaFoldDB" id="A0A0C9TUX2"/>
<sequence>MTISLKMRCFQIENMNDGGCAMLHTPKPSRLDTMIDTLPPYKTFEPRSLNGTFTIVSSDHAPNKFDHPNGKQRGLQHGNLPYGKFRYIPNGLPGVETRVLLLFTGGILSERISPQKFVEVTSTNPAKLYGLKKKGAIGPGFDADIVIWYSQKGFQPFKLTNEMLHHAIDYTPLEGIEFKNWPRYTIIRGRVVFSHGEVVGKMGYGQFIKRGKSSLPGPRDVWFSEWRP</sequence>
<dbReference type="EC" id="3.5.2.2" evidence="4"/>
<dbReference type="InterPro" id="IPR011059">
    <property type="entry name" value="Metal-dep_hydrolase_composite"/>
</dbReference>
<evidence type="ECO:0000256" key="3">
    <source>
        <dbReference type="ARBA" id="ARBA00036696"/>
    </source>
</evidence>
<dbReference type="PANTHER" id="PTHR11647">
    <property type="entry name" value="HYDRANTOINASE/DIHYDROPYRIMIDINASE FAMILY MEMBER"/>
    <property type="match status" value="1"/>
</dbReference>
<protein>
    <recommendedName>
        <fullName evidence="4">dihydropyrimidinase</fullName>
        <ecNumber evidence="4">3.5.2.2</ecNumber>
    </recommendedName>
</protein>
<dbReference type="OrthoDB" id="1924787at2759"/>
<reference evidence="7" key="2">
    <citation type="submission" date="2015-01" db="EMBL/GenBank/DDBJ databases">
        <title>Evolutionary Origins and Diversification of the Mycorrhizal Mutualists.</title>
        <authorList>
            <consortium name="DOE Joint Genome Institute"/>
            <consortium name="Mycorrhizal Genomics Consortium"/>
            <person name="Kohler A."/>
            <person name="Kuo A."/>
            <person name="Nagy L.G."/>
            <person name="Floudas D."/>
            <person name="Copeland A."/>
            <person name="Barry K.W."/>
            <person name="Cichocki N."/>
            <person name="Veneault-Fourrey C."/>
            <person name="LaButti K."/>
            <person name="Lindquist E.A."/>
            <person name="Lipzen A."/>
            <person name="Lundell T."/>
            <person name="Morin E."/>
            <person name="Murat C."/>
            <person name="Riley R."/>
            <person name="Ohm R."/>
            <person name="Sun H."/>
            <person name="Tunlid A."/>
            <person name="Henrissat B."/>
            <person name="Grigoriev I.V."/>
            <person name="Hibbett D.S."/>
            <person name="Martin F."/>
        </authorList>
    </citation>
    <scope>NUCLEOTIDE SEQUENCE [LARGE SCALE GENOMIC DNA]</scope>
    <source>
        <strain evidence="7">ATCC 200175</strain>
    </source>
</reference>
<dbReference type="Proteomes" id="UP000053647">
    <property type="component" value="Unassembled WGS sequence"/>
</dbReference>
<evidence type="ECO:0000313" key="6">
    <source>
        <dbReference type="EMBL" id="KIJ14048.1"/>
    </source>
</evidence>
<gene>
    <name evidence="6" type="ORF">PAXINDRAFT_181145</name>
</gene>
<dbReference type="EMBL" id="KN819346">
    <property type="protein sequence ID" value="KIJ14048.1"/>
    <property type="molecule type" value="Genomic_DNA"/>
</dbReference>
<comment type="cofactor">
    <cofactor evidence="1">
        <name>Zn(2+)</name>
        <dbReference type="ChEBI" id="CHEBI:29105"/>
    </cofactor>
</comment>
<accession>A0A0C9TUX2</accession>